<dbReference type="Proteomes" id="UP000827092">
    <property type="component" value="Unassembled WGS sequence"/>
</dbReference>
<accession>A0AAV6TPR4</accession>
<protein>
    <submittedName>
        <fullName evidence="1">Uncharacterized protein</fullName>
    </submittedName>
</protein>
<proteinExistence type="predicted"/>
<dbReference type="EMBL" id="JAFNEN010001391">
    <property type="protein sequence ID" value="KAG8173970.1"/>
    <property type="molecule type" value="Genomic_DNA"/>
</dbReference>
<sequence length="143" mass="16198">MAFPFEDRPIPPERVIPNVMSVIQHLLAFGASGFGFKSRQDRKQDSGRNTAWFFSWSKQLWPSYSFFCLDLGPIYIPESPSKSQSLKDFWRQDSSDGTAMGQLMPKGAATNISALPQFPLLHNLERLDPTRCPQMKTFSPPLS</sequence>
<comment type="caution">
    <text evidence="1">The sequence shown here is derived from an EMBL/GenBank/DDBJ whole genome shotgun (WGS) entry which is preliminary data.</text>
</comment>
<name>A0AAV6TPR4_9ARAC</name>
<evidence type="ECO:0000313" key="2">
    <source>
        <dbReference type="Proteomes" id="UP000827092"/>
    </source>
</evidence>
<reference evidence="1 2" key="1">
    <citation type="journal article" date="2022" name="Nat. Ecol. Evol.">
        <title>A masculinizing supergene underlies an exaggerated male reproductive morph in a spider.</title>
        <authorList>
            <person name="Hendrickx F."/>
            <person name="De Corte Z."/>
            <person name="Sonet G."/>
            <person name="Van Belleghem S.M."/>
            <person name="Kostlbacher S."/>
            <person name="Vangestel C."/>
        </authorList>
    </citation>
    <scope>NUCLEOTIDE SEQUENCE [LARGE SCALE GENOMIC DNA]</scope>
    <source>
        <strain evidence="1">W744_W776</strain>
    </source>
</reference>
<keyword evidence="2" id="KW-1185">Reference proteome</keyword>
<evidence type="ECO:0000313" key="1">
    <source>
        <dbReference type="EMBL" id="KAG8173970.1"/>
    </source>
</evidence>
<dbReference type="AlphaFoldDB" id="A0AAV6TPR4"/>
<organism evidence="1 2">
    <name type="scientific">Oedothorax gibbosus</name>
    <dbReference type="NCBI Taxonomy" id="931172"/>
    <lineage>
        <taxon>Eukaryota</taxon>
        <taxon>Metazoa</taxon>
        <taxon>Ecdysozoa</taxon>
        <taxon>Arthropoda</taxon>
        <taxon>Chelicerata</taxon>
        <taxon>Arachnida</taxon>
        <taxon>Araneae</taxon>
        <taxon>Araneomorphae</taxon>
        <taxon>Entelegynae</taxon>
        <taxon>Araneoidea</taxon>
        <taxon>Linyphiidae</taxon>
        <taxon>Erigoninae</taxon>
        <taxon>Oedothorax</taxon>
    </lineage>
</organism>
<gene>
    <name evidence="1" type="ORF">JTE90_006820</name>
</gene>